<evidence type="ECO:0000313" key="2">
    <source>
        <dbReference type="EnsemblMetazoa" id="GPPI025830-PA"/>
    </source>
</evidence>
<dbReference type="EnsemblMetazoa" id="GPPI025830-RA">
    <property type="protein sequence ID" value="GPPI025830-PA"/>
    <property type="gene ID" value="GPPI025830"/>
</dbReference>
<accession>A0A1B0BCL9</accession>
<organism evidence="2 3">
    <name type="scientific">Glossina palpalis gambiensis</name>
    <dbReference type="NCBI Taxonomy" id="67801"/>
    <lineage>
        <taxon>Eukaryota</taxon>
        <taxon>Metazoa</taxon>
        <taxon>Ecdysozoa</taxon>
        <taxon>Arthropoda</taxon>
        <taxon>Hexapoda</taxon>
        <taxon>Insecta</taxon>
        <taxon>Pterygota</taxon>
        <taxon>Neoptera</taxon>
        <taxon>Endopterygota</taxon>
        <taxon>Diptera</taxon>
        <taxon>Brachycera</taxon>
        <taxon>Muscomorpha</taxon>
        <taxon>Hippoboscoidea</taxon>
        <taxon>Glossinidae</taxon>
        <taxon>Glossina</taxon>
    </lineage>
</organism>
<dbReference type="AlphaFoldDB" id="A0A1B0BCL9"/>
<keyword evidence="3" id="KW-1185">Reference proteome</keyword>
<name>A0A1B0BCL9_9MUSC</name>
<dbReference type="EMBL" id="JXJN01012056">
    <property type="status" value="NOT_ANNOTATED_CDS"/>
    <property type="molecule type" value="Genomic_DNA"/>
</dbReference>
<reference evidence="3" key="1">
    <citation type="submission" date="2015-01" db="EMBL/GenBank/DDBJ databases">
        <authorList>
            <person name="Aksoy S."/>
            <person name="Warren W."/>
            <person name="Wilson R.K."/>
        </authorList>
    </citation>
    <scope>NUCLEOTIDE SEQUENCE [LARGE SCALE GENOMIC DNA]</scope>
    <source>
        <strain evidence="3">IAEA</strain>
    </source>
</reference>
<dbReference type="VEuPathDB" id="VectorBase:GPPI025830"/>
<evidence type="ECO:0000256" key="1">
    <source>
        <dbReference type="SAM" id="MobiDB-lite"/>
    </source>
</evidence>
<proteinExistence type="predicted"/>
<reference evidence="2" key="2">
    <citation type="submission" date="2020-05" db="UniProtKB">
        <authorList>
            <consortium name="EnsemblMetazoa"/>
        </authorList>
    </citation>
    <scope>IDENTIFICATION</scope>
    <source>
        <strain evidence="2">IAEA</strain>
    </source>
</reference>
<evidence type="ECO:0000313" key="3">
    <source>
        <dbReference type="Proteomes" id="UP000092460"/>
    </source>
</evidence>
<dbReference type="Proteomes" id="UP000092460">
    <property type="component" value="Unassembled WGS sequence"/>
</dbReference>
<feature type="region of interest" description="Disordered" evidence="1">
    <location>
        <begin position="41"/>
        <end position="104"/>
    </location>
</feature>
<sequence length="178" mass="18905">MAPGFYHNISAPANTNEIMQIATSIDGAAVDMRPVIDVVPKSTAETPSSAPSSFCSPTTGATATASTIAGRSGALKPPDNCQPTFNTLPTPPTAITPGTSSSIRARAHTRTTTINSTNTRLSMKIHPFNQRLFTSKRGYLCKGRHESQDTSGFQQYPSVKYLSPRFNKLHASAAPPPS</sequence>
<feature type="compositionally biased region" description="Low complexity" evidence="1">
    <location>
        <begin position="42"/>
        <end position="74"/>
    </location>
</feature>
<protein>
    <submittedName>
        <fullName evidence="2">Uncharacterized protein</fullName>
    </submittedName>
</protein>